<evidence type="ECO:0008006" key="3">
    <source>
        <dbReference type="Google" id="ProtNLM"/>
    </source>
</evidence>
<evidence type="ECO:0000313" key="1">
    <source>
        <dbReference type="EMBL" id="WPD19397.1"/>
    </source>
</evidence>
<keyword evidence="2" id="KW-1185">Reference proteome</keyword>
<evidence type="ECO:0000313" key="2">
    <source>
        <dbReference type="Proteomes" id="UP001304683"/>
    </source>
</evidence>
<proteinExistence type="predicted"/>
<accession>A0ABZ0QRL4</accession>
<protein>
    <recommendedName>
        <fullName evidence="3">Type II toxin-antitoxin system VapC family toxin</fullName>
    </recommendedName>
</protein>
<dbReference type="RefSeq" id="WP_318750933.1">
    <property type="nucleotide sequence ID" value="NZ_CP132508.1"/>
</dbReference>
<reference evidence="1 2" key="1">
    <citation type="submission" date="2023-08" db="EMBL/GenBank/DDBJ databases">
        <title>Genome sequence of Thermaerobacter compostii strain Ins1, a spore-forming filamentous bacterium isolated from a deep geothermal reservoir.</title>
        <authorList>
            <person name="Bregnard D."/>
            <person name="Gonzalez D."/>
            <person name="Junier P."/>
        </authorList>
    </citation>
    <scope>NUCLEOTIDE SEQUENCE [LARGE SCALE GENOMIC DNA]</scope>
    <source>
        <strain evidence="1 2">Ins1</strain>
    </source>
</reference>
<dbReference type="Proteomes" id="UP001304683">
    <property type="component" value="Chromosome"/>
</dbReference>
<name>A0ABZ0QRL4_9FIRM</name>
<dbReference type="EMBL" id="CP132508">
    <property type="protein sequence ID" value="WPD19397.1"/>
    <property type="molecule type" value="Genomic_DNA"/>
</dbReference>
<gene>
    <name evidence="1" type="ORF">Q5761_01620</name>
</gene>
<sequence>MECEDEAHVLYALSRHSKKLDFVDGYLASRSHAEPYRVASNDRHLRRLGAGMAEW</sequence>
<organism evidence="1 2">
    <name type="scientific">Thermaerobacter composti</name>
    <dbReference type="NCBI Taxonomy" id="554949"/>
    <lineage>
        <taxon>Bacteria</taxon>
        <taxon>Bacillati</taxon>
        <taxon>Bacillota</taxon>
        <taxon>Clostridia</taxon>
        <taxon>Eubacteriales</taxon>
        <taxon>Clostridiales Family XVII. Incertae Sedis</taxon>
        <taxon>Thermaerobacter</taxon>
    </lineage>
</organism>